<organism evidence="1 2">
    <name type="scientific">Mycena pura</name>
    <dbReference type="NCBI Taxonomy" id="153505"/>
    <lineage>
        <taxon>Eukaryota</taxon>
        <taxon>Fungi</taxon>
        <taxon>Dikarya</taxon>
        <taxon>Basidiomycota</taxon>
        <taxon>Agaricomycotina</taxon>
        <taxon>Agaricomycetes</taxon>
        <taxon>Agaricomycetidae</taxon>
        <taxon>Agaricales</taxon>
        <taxon>Marasmiineae</taxon>
        <taxon>Mycenaceae</taxon>
        <taxon>Mycena</taxon>
    </lineage>
</organism>
<evidence type="ECO:0000313" key="2">
    <source>
        <dbReference type="Proteomes" id="UP001219525"/>
    </source>
</evidence>
<sequence length="124" mass="13391">MCSVITLYSEGGGKAGRHDWVPQLPAEYRPTLQAFRRIHQDAALIGVSMFAHLASGVILVRIAGPVSVTDRAADMSKKTAALFIELSKEKAALVRMATALTTVRRKGKANVNILDVEEDDGVDD</sequence>
<comment type="caution">
    <text evidence="1">The sequence shown here is derived from an EMBL/GenBank/DDBJ whole genome shotgun (WGS) entry which is preliminary data.</text>
</comment>
<dbReference type="EMBL" id="JARJCW010000049">
    <property type="protein sequence ID" value="KAJ7203826.1"/>
    <property type="molecule type" value="Genomic_DNA"/>
</dbReference>
<evidence type="ECO:0000313" key="1">
    <source>
        <dbReference type="EMBL" id="KAJ7203826.1"/>
    </source>
</evidence>
<protein>
    <submittedName>
        <fullName evidence="1">Uncharacterized protein</fullName>
    </submittedName>
</protein>
<name>A0AAD6V6H1_9AGAR</name>
<gene>
    <name evidence="1" type="ORF">GGX14DRAFT_569870</name>
</gene>
<dbReference type="AlphaFoldDB" id="A0AAD6V6H1"/>
<accession>A0AAD6V6H1</accession>
<reference evidence="1" key="1">
    <citation type="submission" date="2023-03" db="EMBL/GenBank/DDBJ databases">
        <title>Massive genome expansion in bonnet fungi (Mycena s.s.) driven by repeated elements and novel gene families across ecological guilds.</title>
        <authorList>
            <consortium name="Lawrence Berkeley National Laboratory"/>
            <person name="Harder C.B."/>
            <person name="Miyauchi S."/>
            <person name="Viragh M."/>
            <person name="Kuo A."/>
            <person name="Thoen E."/>
            <person name="Andreopoulos B."/>
            <person name="Lu D."/>
            <person name="Skrede I."/>
            <person name="Drula E."/>
            <person name="Henrissat B."/>
            <person name="Morin E."/>
            <person name="Kohler A."/>
            <person name="Barry K."/>
            <person name="LaButti K."/>
            <person name="Morin E."/>
            <person name="Salamov A."/>
            <person name="Lipzen A."/>
            <person name="Mereny Z."/>
            <person name="Hegedus B."/>
            <person name="Baldrian P."/>
            <person name="Stursova M."/>
            <person name="Weitz H."/>
            <person name="Taylor A."/>
            <person name="Grigoriev I.V."/>
            <person name="Nagy L.G."/>
            <person name="Martin F."/>
            <person name="Kauserud H."/>
        </authorList>
    </citation>
    <scope>NUCLEOTIDE SEQUENCE</scope>
    <source>
        <strain evidence="1">9144</strain>
    </source>
</reference>
<proteinExistence type="predicted"/>
<keyword evidence="2" id="KW-1185">Reference proteome</keyword>
<dbReference type="Proteomes" id="UP001219525">
    <property type="component" value="Unassembled WGS sequence"/>
</dbReference>